<evidence type="ECO:0000313" key="2">
    <source>
        <dbReference type="Proteomes" id="UP000821845"/>
    </source>
</evidence>
<dbReference type="EMBL" id="CM023481">
    <property type="protein sequence ID" value="KAH6947280.1"/>
    <property type="molecule type" value="Genomic_DNA"/>
</dbReference>
<protein>
    <submittedName>
        <fullName evidence="1">Uncharacterized protein</fullName>
    </submittedName>
</protein>
<sequence>MDLQDFLTHGAEVTGPSLGSWLQSFTMGGGPALHVTAKWASKDKNPELYRTQAGLSTQVSGGTVTAKELEELKKVRNENAKLSSQLAQVKKELASLKNAVSPSSQDGDRNGANGHKRRAVGDVPEVDVMDSLNQIKESLKLISSTLQELNCSFQGTESFY</sequence>
<evidence type="ECO:0000313" key="1">
    <source>
        <dbReference type="EMBL" id="KAH6947280.1"/>
    </source>
</evidence>
<keyword evidence="2" id="KW-1185">Reference proteome</keyword>
<name>A0ACB7TKE9_HYAAI</name>
<gene>
    <name evidence="1" type="ORF">HPB50_018066</name>
</gene>
<proteinExistence type="predicted"/>
<reference evidence="1" key="1">
    <citation type="submission" date="2020-05" db="EMBL/GenBank/DDBJ databases">
        <title>Large-scale comparative analyses of tick genomes elucidate their genetic diversity and vector capacities.</title>
        <authorList>
            <person name="Jia N."/>
            <person name="Wang J."/>
            <person name="Shi W."/>
            <person name="Du L."/>
            <person name="Sun Y."/>
            <person name="Zhan W."/>
            <person name="Jiang J."/>
            <person name="Wang Q."/>
            <person name="Zhang B."/>
            <person name="Ji P."/>
            <person name="Sakyi L.B."/>
            <person name="Cui X."/>
            <person name="Yuan T."/>
            <person name="Jiang B."/>
            <person name="Yang W."/>
            <person name="Lam T.T.-Y."/>
            <person name="Chang Q."/>
            <person name="Ding S."/>
            <person name="Wang X."/>
            <person name="Zhu J."/>
            <person name="Ruan X."/>
            <person name="Zhao L."/>
            <person name="Wei J."/>
            <person name="Que T."/>
            <person name="Du C."/>
            <person name="Cheng J."/>
            <person name="Dai P."/>
            <person name="Han X."/>
            <person name="Huang E."/>
            <person name="Gao Y."/>
            <person name="Liu J."/>
            <person name="Shao H."/>
            <person name="Ye R."/>
            <person name="Li L."/>
            <person name="Wei W."/>
            <person name="Wang X."/>
            <person name="Wang C."/>
            <person name="Yang T."/>
            <person name="Huo Q."/>
            <person name="Li W."/>
            <person name="Guo W."/>
            <person name="Chen H."/>
            <person name="Zhou L."/>
            <person name="Ni X."/>
            <person name="Tian J."/>
            <person name="Zhou Y."/>
            <person name="Sheng Y."/>
            <person name="Liu T."/>
            <person name="Pan Y."/>
            <person name="Xia L."/>
            <person name="Li J."/>
            <person name="Zhao F."/>
            <person name="Cao W."/>
        </authorList>
    </citation>
    <scope>NUCLEOTIDE SEQUENCE</scope>
    <source>
        <strain evidence="1">Hyas-2018</strain>
    </source>
</reference>
<organism evidence="1 2">
    <name type="scientific">Hyalomma asiaticum</name>
    <name type="common">Tick</name>
    <dbReference type="NCBI Taxonomy" id="266040"/>
    <lineage>
        <taxon>Eukaryota</taxon>
        <taxon>Metazoa</taxon>
        <taxon>Ecdysozoa</taxon>
        <taxon>Arthropoda</taxon>
        <taxon>Chelicerata</taxon>
        <taxon>Arachnida</taxon>
        <taxon>Acari</taxon>
        <taxon>Parasitiformes</taxon>
        <taxon>Ixodida</taxon>
        <taxon>Ixodoidea</taxon>
        <taxon>Ixodidae</taxon>
        <taxon>Hyalomminae</taxon>
        <taxon>Hyalomma</taxon>
    </lineage>
</organism>
<comment type="caution">
    <text evidence="1">The sequence shown here is derived from an EMBL/GenBank/DDBJ whole genome shotgun (WGS) entry which is preliminary data.</text>
</comment>
<accession>A0ACB7TKE9</accession>
<dbReference type="Proteomes" id="UP000821845">
    <property type="component" value="Chromosome 1"/>
</dbReference>